<name>A0A2U8WE09_9HYPH</name>
<protein>
    <recommendedName>
        <fullName evidence="5">DUF4214 domain-containing protein</fullName>
    </recommendedName>
</protein>
<evidence type="ECO:0008006" key="5">
    <source>
        <dbReference type="Google" id="ProtNLM"/>
    </source>
</evidence>
<dbReference type="EMBL" id="CP029550">
    <property type="protein sequence ID" value="AWN43781.1"/>
    <property type="molecule type" value="Genomic_DNA"/>
</dbReference>
<dbReference type="KEGG" id="mets:DK389_28780"/>
<evidence type="ECO:0000313" key="3">
    <source>
        <dbReference type="EMBL" id="AWN43781.1"/>
    </source>
</evidence>
<dbReference type="Pfam" id="PF13946">
    <property type="entry name" value="DUF4214"/>
    <property type="match status" value="2"/>
</dbReference>
<dbReference type="InterPro" id="IPR007280">
    <property type="entry name" value="Peptidase_C_arc/bac"/>
</dbReference>
<evidence type="ECO:0000313" key="4">
    <source>
        <dbReference type="Proteomes" id="UP000245926"/>
    </source>
</evidence>
<evidence type="ECO:0000259" key="1">
    <source>
        <dbReference type="Pfam" id="PF04151"/>
    </source>
</evidence>
<dbReference type="RefSeq" id="WP_109894910.1">
    <property type="nucleotide sequence ID" value="NZ_CP029550.1"/>
</dbReference>
<reference evidence="4" key="1">
    <citation type="submission" date="2018-05" db="EMBL/GenBank/DDBJ databases">
        <title>Complete Genome Sequence of Methylobacterium sp. 17SD2-17.</title>
        <authorList>
            <person name="Srinivasan S."/>
        </authorList>
    </citation>
    <scope>NUCLEOTIDE SEQUENCE [LARGE SCALE GENOMIC DNA]</scope>
    <source>
        <strain evidence="4">17SD2-17</strain>
    </source>
</reference>
<dbReference type="AlphaFoldDB" id="A0A2U8WE09"/>
<dbReference type="OrthoDB" id="7970799at2"/>
<feature type="domain" description="Peptidase C-terminal archaeal/bacterial" evidence="1">
    <location>
        <begin position="258"/>
        <end position="322"/>
    </location>
</feature>
<dbReference type="Gene3D" id="1.10.3130.20">
    <property type="entry name" value="Phycobilisome linker domain"/>
    <property type="match status" value="1"/>
</dbReference>
<feature type="domain" description="DUF4214" evidence="2">
    <location>
        <begin position="400"/>
        <end position="464"/>
    </location>
</feature>
<keyword evidence="4" id="KW-1185">Reference proteome</keyword>
<dbReference type="Pfam" id="PF04151">
    <property type="entry name" value="PPC"/>
    <property type="match status" value="1"/>
</dbReference>
<proteinExistence type="predicted"/>
<sequence>MSYTRNVIDVNGGAWTFTLPDQVTLRQGNLVDNFRLDGVSEPLIFDYNLSPDLLFGADYHGIITIGMHEIDPDDPTNTPPTVESANGLRGLIGINFHNNLGITLRNPPSNDTMAFYLAGNSDQFPNTPNAFHTIYTHFHPSGSPLIDAGEFPNLTVTTAVGPFPGAQPGNIATSPNWIFLDGAIAPGNYNWGNFSFHRRDLEGSDDTTLNLIFFNGAFDANELAAIRQTWKLSHPDGVLGIGASSAIQGSVSAALEKDIYSLNLIQGQAYKFELIGTSAPLDPVLRLLDSTGNQLAFDDNGGGNVNSQIIFTAPAAGPYLLEAGGFLNTTGSYTISATNYQTVVSQPSAFGHFATNAADVGGQVYVLYDGLLGRAPDALGLEYWADRLEHGVTARDLGQLFLDSPEGQARAGALGNGEFVGQLYQATLHREADTGGLDYWTGQLNGGAARIDVANGFVFSAEHLGNLKPVFDASVFVTDKQAADVARLYYTMLDRAPDAGGLQYWANQLETGGTISDLAKAFLGTSENVSKYGSMQNGAYVDALYDNALGRAADADGKVYWTNLLNGGTSRADLAVLLSDSAESHSVHLNQIELGWQLA</sequence>
<dbReference type="Gene3D" id="2.60.120.380">
    <property type="match status" value="1"/>
</dbReference>
<accession>A0A2U8WE09</accession>
<dbReference type="InterPro" id="IPR025282">
    <property type="entry name" value="DUF4214"/>
</dbReference>
<evidence type="ECO:0000259" key="2">
    <source>
        <dbReference type="Pfam" id="PF13946"/>
    </source>
</evidence>
<feature type="domain" description="DUF4214" evidence="2">
    <location>
        <begin position="519"/>
        <end position="584"/>
    </location>
</feature>
<organism evidence="3 4">
    <name type="scientific">Methylobacterium durans</name>
    <dbReference type="NCBI Taxonomy" id="2202825"/>
    <lineage>
        <taxon>Bacteria</taxon>
        <taxon>Pseudomonadati</taxon>
        <taxon>Pseudomonadota</taxon>
        <taxon>Alphaproteobacteria</taxon>
        <taxon>Hyphomicrobiales</taxon>
        <taxon>Methylobacteriaceae</taxon>
        <taxon>Methylobacterium</taxon>
    </lineage>
</organism>
<gene>
    <name evidence="3" type="ORF">DK389_28780</name>
</gene>
<dbReference type="InterPro" id="IPR038255">
    <property type="entry name" value="PBS_linker_sf"/>
</dbReference>
<dbReference type="Proteomes" id="UP000245926">
    <property type="component" value="Chromosome"/>
</dbReference>